<sequence>LLPQRVLSQFKLSPGERENRIMTWWADHRSLAREQSVLEYLKLAQDLEMHGVNYFDIRNKKGTELDLGVDALGFNIYEKSDRLSPKV</sequence>
<dbReference type="GO" id="GO:0005912">
    <property type="term" value="C:adherens junction"/>
    <property type="evidence" value="ECO:0007669"/>
    <property type="project" value="UniProtKB-SubCell"/>
</dbReference>
<feature type="domain" description="FERM" evidence="3">
    <location>
        <begin position="1"/>
        <end position="87"/>
    </location>
</feature>
<organism evidence="4 5">
    <name type="scientific">Pristionchus mayeri</name>
    <dbReference type="NCBI Taxonomy" id="1317129"/>
    <lineage>
        <taxon>Eukaryota</taxon>
        <taxon>Metazoa</taxon>
        <taxon>Ecdysozoa</taxon>
        <taxon>Nematoda</taxon>
        <taxon>Chromadorea</taxon>
        <taxon>Rhabditida</taxon>
        <taxon>Rhabditina</taxon>
        <taxon>Diplogasteromorpha</taxon>
        <taxon>Diplogasteroidea</taxon>
        <taxon>Neodiplogasteridae</taxon>
        <taxon>Pristionchus</taxon>
    </lineage>
</organism>
<dbReference type="PROSITE" id="PS50057">
    <property type="entry name" value="FERM_3"/>
    <property type="match status" value="1"/>
</dbReference>
<comment type="subcellular location">
    <subcellularLocation>
        <location evidence="1">Cell junction</location>
        <location evidence="1">Adherens junction</location>
    </subcellularLocation>
    <subcellularLocation>
        <location evidence="2">Cell projection</location>
        <location evidence="2">Rhabdomere</location>
    </subcellularLocation>
</comment>
<dbReference type="InterPro" id="IPR011993">
    <property type="entry name" value="PH-like_dom_sf"/>
</dbReference>
<proteinExistence type="predicted"/>
<dbReference type="Proteomes" id="UP001328107">
    <property type="component" value="Unassembled WGS sequence"/>
</dbReference>
<dbReference type="InterPro" id="IPR000299">
    <property type="entry name" value="FERM_domain"/>
</dbReference>
<dbReference type="PANTHER" id="PTHR23281">
    <property type="entry name" value="MERLIN/MOESIN/EZRIN/RADIXIN"/>
    <property type="match status" value="1"/>
</dbReference>
<gene>
    <name evidence="4" type="ORF">PMAYCL1PPCAC_21925</name>
</gene>
<feature type="non-terminal residue" evidence="4">
    <location>
        <position position="87"/>
    </location>
</feature>
<keyword evidence="5" id="KW-1185">Reference proteome</keyword>
<name>A0AAN5CWR8_9BILA</name>
<feature type="non-terminal residue" evidence="4">
    <location>
        <position position="1"/>
    </location>
</feature>
<reference evidence="5" key="1">
    <citation type="submission" date="2022-10" db="EMBL/GenBank/DDBJ databases">
        <title>Genome assembly of Pristionchus species.</title>
        <authorList>
            <person name="Yoshida K."/>
            <person name="Sommer R.J."/>
        </authorList>
    </citation>
    <scope>NUCLEOTIDE SEQUENCE [LARGE SCALE GENOMIC DNA]</scope>
    <source>
        <strain evidence="5">RS5460</strain>
    </source>
</reference>
<dbReference type="InterPro" id="IPR035963">
    <property type="entry name" value="FERM_2"/>
</dbReference>
<dbReference type="CDD" id="cd14473">
    <property type="entry name" value="FERM_B-lobe"/>
    <property type="match status" value="1"/>
</dbReference>
<dbReference type="SUPFAM" id="SSF47031">
    <property type="entry name" value="Second domain of FERM"/>
    <property type="match status" value="1"/>
</dbReference>
<evidence type="ECO:0000256" key="2">
    <source>
        <dbReference type="ARBA" id="ARBA00043944"/>
    </source>
</evidence>
<dbReference type="AlphaFoldDB" id="A0AAN5CWR8"/>
<dbReference type="InterPro" id="IPR019748">
    <property type="entry name" value="FERM_central"/>
</dbReference>
<evidence type="ECO:0000313" key="5">
    <source>
        <dbReference type="Proteomes" id="UP001328107"/>
    </source>
</evidence>
<evidence type="ECO:0000256" key="1">
    <source>
        <dbReference type="ARBA" id="ARBA00004536"/>
    </source>
</evidence>
<evidence type="ECO:0000259" key="3">
    <source>
        <dbReference type="PROSITE" id="PS50057"/>
    </source>
</evidence>
<dbReference type="EMBL" id="BTRK01000005">
    <property type="protein sequence ID" value="GMR51730.1"/>
    <property type="molecule type" value="Genomic_DNA"/>
</dbReference>
<dbReference type="Gene3D" id="2.30.29.30">
    <property type="entry name" value="Pleckstrin-homology domain (PH domain)/Phosphotyrosine-binding domain (PTB)"/>
    <property type="match status" value="1"/>
</dbReference>
<dbReference type="Pfam" id="PF00373">
    <property type="entry name" value="FERM_M"/>
    <property type="match status" value="1"/>
</dbReference>
<dbReference type="GO" id="GO:0003779">
    <property type="term" value="F:actin binding"/>
    <property type="evidence" value="ECO:0007669"/>
    <property type="project" value="InterPro"/>
</dbReference>
<protein>
    <recommendedName>
        <fullName evidence="3">FERM domain-containing protein</fullName>
    </recommendedName>
</protein>
<accession>A0AAN5CWR8</accession>
<dbReference type="PRINTS" id="PR00661">
    <property type="entry name" value="ERMFAMILY"/>
</dbReference>
<evidence type="ECO:0000313" key="4">
    <source>
        <dbReference type="EMBL" id="GMR51730.1"/>
    </source>
</evidence>
<dbReference type="InterPro" id="IPR014352">
    <property type="entry name" value="FERM/acyl-CoA-bd_prot_sf"/>
</dbReference>
<dbReference type="InterPro" id="IPR011174">
    <property type="entry name" value="ERM"/>
</dbReference>
<dbReference type="SUPFAM" id="SSF50729">
    <property type="entry name" value="PH domain-like"/>
    <property type="match status" value="1"/>
</dbReference>
<comment type="caution">
    <text evidence="4">The sequence shown here is derived from an EMBL/GenBank/DDBJ whole genome shotgun (WGS) entry which is preliminary data.</text>
</comment>
<dbReference type="InterPro" id="IPR000798">
    <property type="entry name" value="Ez/rad/moesin-like"/>
</dbReference>
<dbReference type="Gene3D" id="1.20.80.10">
    <property type="match status" value="1"/>
</dbReference>